<accession>A0A1B9AYX4</accession>
<protein>
    <submittedName>
        <fullName evidence="1">Uncharacterized protein</fullName>
    </submittedName>
</protein>
<dbReference type="Proteomes" id="UP000092578">
    <property type="component" value="Unassembled WGS sequence"/>
</dbReference>
<reference evidence="2" key="1">
    <citation type="submission" date="2016-05" db="EMBL/GenBank/DDBJ databases">
        <authorList>
            <person name="Liu B."/>
            <person name="Wang J."/>
            <person name="Zhu Y."/>
            <person name="Liu G."/>
            <person name="Chen Q."/>
            <person name="Chen Z."/>
            <person name="Lan J."/>
            <person name="Che J."/>
            <person name="Ge C."/>
            <person name="Shi H."/>
            <person name="Pan Z."/>
            <person name="Liu X."/>
        </authorList>
    </citation>
    <scope>NUCLEOTIDE SEQUENCE [LARGE SCALE GENOMIC DNA]</scope>
    <source>
        <strain evidence="2">FJAT-27215</strain>
    </source>
</reference>
<dbReference type="RefSeq" id="WP_065410297.1">
    <property type="nucleotide sequence ID" value="NZ_MAYT01000012.1"/>
</dbReference>
<evidence type="ECO:0000313" key="1">
    <source>
        <dbReference type="EMBL" id="OCA88981.1"/>
    </source>
</evidence>
<comment type="caution">
    <text evidence="1">The sequence shown here is derived from an EMBL/GenBank/DDBJ whole genome shotgun (WGS) entry which is preliminary data.</text>
</comment>
<dbReference type="EMBL" id="MAYT01000012">
    <property type="protein sequence ID" value="OCA88981.1"/>
    <property type="molecule type" value="Genomic_DNA"/>
</dbReference>
<organism evidence="1 2">
    <name type="scientific">Pseudobacillus wudalianchiensis</name>
    <dbReference type="NCBI Taxonomy" id="1743143"/>
    <lineage>
        <taxon>Bacteria</taxon>
        <taxon>Bacillati</taxon>
        <taxon>Bacillota</taxon>
        <taxon>Bacilli</taxon>
        <taxon>Bacillales</taxon>
        <taxon>Bacillaceae</taxon>
        <taxon>Pseudobacillus</taxon>
    </lineage>
</organism>
<name>A0A1B9AYX4_9BACI</name>
<gene>
    <name evidence="1" type="ORF">A8F95_06080</name>
</gene>
<proteinExistence type="predicted"/>
<evidence type="ECO:0000313" key="2">
    <source>
        <dbReference type="Proteomes" id="UP000092578"/>
    </source>
</evidence>
<sequence>MYPEETELMTDWAEEEMMRQSPYGFGYGYRPRPYPYYGGSPFFGGYPYYPYYPHYPHYHHYHHYPYYPYRPY</sequence>
<keyword evidence="2" id="KW-1185">Reference proteome</keyword>
<dbReference type="AlphaFoldDB" id="A0A1B9AYX4"/>